<organism evidence="5 6">
    <name type="scientific">Corynebacterium genitalium ATCC 33030</name>
    <dbReference type="NCBI Taxonomy" id="585529"/>
    <lineage>
        <taxon>Bacteria</taxon>
        <taxon>Bacillati</taxon>
        <taxon>Actinomycetota</taxon>
        <taxon>Actinomycetes</taxon>
        <taxon>Mycobacteriales</taxon>
        <taxon>Corynebacteriaceae</taxon>
        <taxon>Corynebacterium</taxon>
    </lineage>
</organism>
<dbReference type="InterPro" id="IPR008628">
    <property type="entry name" value="GPP34-like"/>
</dbReference>
<dbReference type="GO" id="GO:0005737">
    <property type="term" value="C:cytoplasm"/>
    <property type="evidence" value="ECO:0007669"/>
    <property type="project" value="UniProtKB-ARBA"/>
</dbReference>
<evidence type="ECO:0000256" key="2">
    <source>
        <dbReference type="ARBA" id="ARBA00023034"/>
    </source>
</evidence>
<evidence type="ECO:0000313" key="5">
    <source>
        <dbReference type="EMBL" id="EFK55510.1"/>
    </source>
</evidence>
<evidence type="ECO:0000256" key="1">
    <source>
        <dbReference type="ARBA" id="ARBA00004255"/>
    </source>
</evidence>
<keyword evidence="3" id="KW-0446">Lipid-binding</keyword>
<dbReference type="Pfam" id="PF05719">
    <property type="entry name" value="GPP34"/>
    <property type="match status" value="1"/>
</dbReference>
<dbReference type="STRING" id="585529.HMPREF0291_10768"/>
<comment type="caution">
    <text evidence="5">The sequence shown here is derived from an EMBL/GenBank/DDBJ whole genome shotgun (WGS) entry which is preliminary data.</text>
</comment>
<dbReference type="RefSeq" id="WP_005288227.1">
    <property type="nucleotide sequence ID" value="NZ_CM000961.1"/>
</dbReference>
<dbReference type="AlphaFoldDB" id="D7W9N0"/>
<keyword evidence="4" id="KW-0472">Membrane</keyword>
<proteinExistence type="predicted"/>
<keyword evidence="6" id="KW-1185">Reference proteome</keyword>
<evidence type="ECO:0000313" key="6">
    <source>
        <dbReference type="Proteomes" id="UP000004208"/>
    </source>
</evidence>
<protein>
    <submittedName>
        <fullName evidence="5">Uncharacterized protein</fullName>
    </submittedName>
</protein>
<comment type="subcellular location">
    <subcellularLocation>
        <location evidence="1">Golgi apparatus membrane</location>
        <topology evidence="1">Peripheral membrane protein</topology>
        <orientation evidence="1">Cytoplasmic side</orientation>
    </subcellularLocation>
</comment>
<sequence>MKPWRNGRAKRLTDVLWSEWFGKRQDVAQRLVAEGVLEESGGGFRLFSRNQFPTRDGMPELQLRGRLEQILRGQAQPTEQDATLIMLLNIYDAIRPLLKEELRGMRRTERKQAIENASASVTSPEIAQTLKAAKKCVEMAAVGATMTVFTP</sequence>
<dbReference type="Gene3D" id="1.10.3630.10">
    <property type="entry name" value="yeast vps74-n-term truncation variant domain like"/>
    <property type="match status" value="1"/>
</dbReference>
<evidence type="ECO:0000256" key="3">
    <source>
        <dbReference type="ARBA" id="ARBA00023121"/>
    </source>
</evidence>
<accession>D7W9N0</accession>
<dbReference type="GO" id="GO:0070273">
    <property type="term" value="F:phosphatidylinositol-4-phosphate binding"/>
    <property type="evidence" value="ECO:0007669"/>
    <property type="project" value="InterPro"/>
</dbReference>
<keyword evidence="2" id="KW-0333">Golgi apparatus</keyword>
<dbReference type="GO" id="GO:0012505">
    <property type="term" value="C:endomembrane system"/>
    <property type="evidence" value="ECO:0007669"/>
    <property type="project" value="UniProtKB-ARBA"/>
</dbReference>
<dbReference type="EMBL" id="ACLJ02000001">
    <property type="protein sequence ID" value="EFK55510.1"/>
    <property type="molecule type" value="Genomic_DNA"/>
</dbReference>
<gene>
    <name evidence="5" type="ORF">HMPREF0291_10768</name>
</gene>
<reference evidence="5" key="1">
    <citation type="submission" date="2010-06" db="EMBL/GenBank/DDBJ databases">
        <authorList>
            <person name="Muzny D."/>
            <person name="Qin X."/>
            <person name="Buhay C."/>
            <person name="Dugan-Rocha S."/>
            <person name="Ding Y."/>
            <person name="Chen G."/>
            <person name="Hawes A."/>
            <person name="Holder M."/>
            <person name="Jhangiani S."/>
            <person name="Johnson A."/>
            <person name="Khan Z."/>
            <person name="Li Z."/>
            <person name="Liu W."/>
            <person name="Liu X."/>
            <person name="Perez L."/>
            <person name="Shen H."/>
            <person name="Wang Q."/>
            <person name="Watt J."/>
            <person name="Xi L."/>
            <person name="Xin Y."/>
            <person name="Zhou J."/>
            <person name="Deng J."/>
            <person name="Jiang H."/>
            <person name="Liu Y."/>
            <person name="Qu J."/>
            <person name="Song X.-Z."/>
            <person name="Zhang L."/>
            <person name="Villasana D."/>
            <person name="Johnson A."/>
            <person name="Liu J."/>
            <person name="Liyanage D."/>
            <person name="Lorensuhewa L."/>
            <person name="Robinson T."/>
            <person name="Song A."/>
            <person name="Song B.-B."/>
            <person name="Dinh H."/>
            <person name="Thornton R."/>
            <person name="Coyle M."/>
            <person name="Francisco L."/>
            <person name="Jackson L."/>
            <person name="Javaid M."/>
            <person name="Korchina V."/>
            <person name="Kovar C."/>
            <person name="Mata R."/>
            <person name="Mathew T."/>
            <person name="Ngo R."/>
            <person name="Nguyen L."/>
            <person name="Nguyen N."/>
            <person name="Okwuonu G."/>
            <person name="Ongeri F."/>
            <person name="Pham C."/>
            <person name="Simmons D."/>
            <person name="Wilczek-Boney K."/>
            <person name="Hale W."/>
            <person name="Jakkamsetti A."/>
            <person name="Pham P."/>
            <person name="Ruth R."/>
            <person name="San Lucas F."/>
            <person name="Warren J."/>
            <person name="Zhang J."/>
            <person name="Zhao Z."/>
            <person name="Zhou C."/>
            <person name="Zhu D."/>
            <person name="Lee S."/>
            <person name="Bess C."/>
            <person name="Blankenburg K."/>
            <person name="Forbes L."/>
            <person name="Fu Q."/>
            <person name="Gubbala S."/>
            <person name="Hirani K."/>
            <person name="Jayaseelan J.C."/>
            <person name="Lara F."/>
            <person name="Munidasa M."/>
            <person name="Palculict T."/>
            <person name="Patil S."/>
            <person name="Pu L.-L."/>
            <person name="Saada N."/>
            <person name="Tang L."/>
            <person name="Weissenberger G."/>
            <person name="Zhu Y."/>
            <person name="Hemphill L."/>
            <person name="Shang Y."/>
            <person name="Youmans B."/>
            <person name="Ayvaz T."/>
            <person name="Ross M."/>
            <person name="Santibanez J."/>
            <person name="Aqrawi P."/>
            <person name="Gross S."/>
            <person name="Joshi V."/>
            <person name="Fowler G."/>
            <person name="Nazareth L."/>
            <person name="Reid J."/>
            <person name="Worley K."/>
            <person name="Petrosino J."/>
            <person name="Highlander S."/>
            <person name="Gibbs R."/>
        </authorList>
    </citation>
    <scope>NUCLEOTIDE SEQUENCE [LARGE SCALE GENOMIC DNA]</scope>
    <source>
        <strain evidence="5">ATCC 33030</strain>
    </source>
</reference>
<dbReference type="HOGENOM" id="CLU_1728303_0_0_11"/>
<dbReference type="InterPro" id="IPR038261">
    <property type="entry name" value="GPP34-like_sf"/>
</dbReference>
<dbReference type="Proteomes" id="UP000004208">
    <property type="component" value="Unassembled WGS sequence"/>
</dbReference>
<name>D7W9N0_9CORY</name>
<evidence type="ECO:0000256" key="4">
    <source>
        <dbReference type="ARBA" id="ARBA00023136"/>
    </source>
</evidence>